<feature type="compositionally biased region" description="Basic and acidic residues" evidence="1">
    <location>
        <begin position="57"/>
        <end position="70"/>
    </location>
</feature>
<dbReference type="AlphaFoldDB" id="A0AAW2JZ29"/>
<name>A0AAW2JZ29_SESRA</name>
<evidence type="ECO:0000256" key="1">
    <source>
        <dbReference type="SAM" id="MobiDB-lite"/>
    </source>
</evidence>
<feature type="region of interest" description="Disordered" evidence="1">
    <location>
        <begin position="1"/>
        <end position="41"/>
    </location>
</feature>
<feature type="compositionally biased region" description="Basic and acidic residues" evidence="1">
    <location>
        <begin position="77"/>
        <end position="90"/>
    </location>
</feature>
<reference evidence="2" key="2">
    <citation type="journal article" date="2024" name="Plant">
        <title>Genomic evolution and insights into agronomic trait innovations of Sesamum species.</title>
        <authorList>
            <person name="Miao H."/>
            <person name="Wang L."/>
            <person name="Qu L."/>
            <person name="Liu H."/>
            <person name="Sun Y."/>
            <person name="Le M."/>
            <person name="Wang Q."/>
            <person name="Wei S."/>
            <person name="Zheng Y."/>
            <person name="Lin W."/>
            <person name="Duan Y."/>
            <person name="Cao H."/>
            <person name="Xiong S."/>
            <person name="Wang X."/>
            <person name="Wei L."/>
            <person name="Li C."/>
            <person name="Ma Q."/>
            <person name="Ju M."/>
            <person name="Zhao R."/>
            <person name="Li G."/>
            <person name="Mu C."/>
            <person name="Tian Q."/>
            <person name="Mei H."/>
            <person name="Zhang T."/>
            <person name="Gao T."/>
            <person name="Zhang H."/>
        </authorList>
    </citation>
    <scope>NUCLEOTIDE SEQUENCE</scope>
    <source>
        <strain evidence="2">G02</strain>
    </source>
</reference>
<comment type="caution">
    <text evidence="2">The sequence shown here is derived from an EMBL/GenBank/DDBJ whole genome shotgun (WGS) entry which is preliminary data.</text>
</comment>
<gene>
    <name evidence="2" type="ORF">Sradi_6585500</name>
</gene>
<sequence>MEGRINDYDDNKVQGRADGDQVDGQKAPRLDNPKGKNGERAQMEKLGFIRILMEGRTDNDDNKVQGRTDVDQVDGQKAPRLDNPKGKNGERAQMEKLGLCALLLLISFRGCKSALFFLDAVFVESSLPFLLSLSTSPCI</sequence>
<feature type="compositionally biased region" description="Basic and acidic residues" evidence="1">
    <location>
        <begin position="1"/>
        <end position="19"/>
    </location>
</feature>
<protein>
    <submittedName>
        <fullName evidence="2">Uncharacterized protein</fullName>
    </submittedName>
</protein>
<feature type="region of interest" description="Disordered" evidence="1">
    <location>
        <begin position="57"/>
        <end position="90"/>
    </location>
</feature>
<proteinExistence type="predicted"/>
<organism evidence="2">
    <name type="scientific">Sesamum radiatum</name>
    <name type="common">Black benniseed</name>
    <dbReference type="NCBI Taxonomy" id="300843"/>
    <lineage>
        <taxon>Eukaryota</taxon>
        <taxon>Viridiplantae</taxon>
        <taxon>Streptophyta</taxon>
        <taxon>Embryophyta</taxon>
        <taxon>Tracheophyta</taxon>
        <taxon>Spermatophyta</taxon>
        <taxon>Magnoliopsida</taxon>
        <taxon>eudicotyledons</taxon>
        <taxon>Gunneridae</taxon>
        <taxon>Pentapetalae</taxon>
        <taxon>asterids</taxon>
        <taxon>lamiids</taxon>
        <taxon>Lamiales</taxon>
        <taxon>Pedaliaceae</taxon>
        <taxon>Sesamum</taxon>
    </lineage>
</organism>
<dbReference type="EMBL" id="JACGWJ010000031">
    <property type="protein sequence ID" value="KAL0299257.1"/>
    <property type="molecule type" value="Genomic_DNA"/>
</dbReference>
<evidence type="ECO:0000313" key="2">
    <source>
        <dbReference type="EMBL" id="KAL0299257.1"/>
    </source>
</evidence>
<reference evidence="2" key="1">
    <citation type="submission" date="2020-06" db="EMBL/GenBank/DDBJ databases">
        <authorList>
            <person name="Li T."/>
            <person name="Hu X."/>
            <person name="Zhang T."/>
            <person name="Song X."/>
            <person name="Zhang H."/>
            <person name="Dai N."/>
            <person name="Sheng W."/>
            <person name="Hou X."/>
            <person name="Wei L."/>
        </authorList>
    </citation>
    <scope>NUCLEOTIDE SEQUENCE</scope>
    <source>
        <strain evidence="2">G02</strain>
        <tissue evidence="2">Leaf</tissue>
    </source>
</reference>
<accession>A0AAW2JZ29</accession>
<feature type="compositionally biased region" description="Basic and acidic residues" evidence="1">
    <location>
        <begin position="26"/>
        <end position="41"/>
    </location>
</feature>